<organism evidence="2 3">
    <name type="scientific">Streptomyces klenkii</name>
    <dbReference type="NCBI Taxonomy" id="1420899"/>
    <lineage>
        <taxon>Bacteria</taxon>
        <taxon>Bacillati</taxon>
        <taxon>Actinomycetota</taxon>
        <taxon>Actinomycetes</taxon>
        <taxon>Kitasatosporales</taxon>
        <taxon>Streptomycetaceae</taxon>
        <taxon>Streptomyces</taxon>
    </lineage>
</organism>
<proteinExistence type="predicted"/>
<dbReference type="OrthoDB" id="675629at2"/>
<keyword evidence="3" id="KW-1185">Reference proteome</keyword>
<gene>
    <name evidence="2" type="ORF">D7231_00580</name>
</gene>
<dbReference type="AlphaFoldDB" id="A0A3B0BZK1"/>
<feature type="region of interest" description="Disordered" evidence="1">
    <location>
        <begin position="79"/>
        <end position="99"/>
    </location>
</feature>
<evidence type="ECO:0008006" key="4">
    <source>
        <dbReference type="Google" id="ProtNLM"/>
    </source>
</evidence>
<protein>
    <recommendedName>
        <fullName evidence="4">DUF4280 domain-containing protein</fullName>
    </recommendedName>
</protein>
<comment type="caution">
    <text evidence="2">The sequence shown here is derived from an EMBL/GenBank/DDBJ whole genome shotgun (WGS) entry which is preliminary data.</text>
</comment>
<evidence type="ECO:0000256" key="1">
    <source>
        <dbReference type="SAM" id="MobiDB-lite"/>
    </source>
</evidence>
<evidence type="ECO:0000313" key="2">
    <source>
        <dbReference type="EMBL" id="RKN77277.1"/>
    </source>
</evidence>
<dbReference type="EMBL" id="RBAM01000001">
    <property type="protein sequence ID" value="RKN77277.1"/>
    <property type="molecule type" value="Genomic_DNA"/>
</dbReference>
<sequence length="113" mass="11458">MPGLILHFGASVMCAHPPGLVTLPAPVQQKVLVGMQPVATALDTWLVSGCALTSSGGPFCATVQWQMFSTKVLAGGQPVVLQPSPPPGTGVGTGVSAPGPPMVQMMQIKVRGV</sequence>
<name>A0A3B0BZK1_9ACTN</name>
<dbReference type="Proteomes" id="UP000270343">
    <property type="component" value="Unassembled WGS sequence"/>
</dbReference>
<accession>A0A3B0BZK1</accession>
<reference evidence="2 3" key="1">
    <citation type="journal article" date="2015" name="Antonie Van Leeuwenhoek">
        <title>Streptomyces klenkii sp. nov., isolated from deep marine sediment.</title>
        <authorList>
            <person name="Veyisoglu A."/>
            <person name="Sahin N."/>
        </authorList>
    </citation>
    <scope>NUCLEOTIDE SEQUENCE [LARGE SCALE GENOMIC DNA]</scope>
    <source>
        <strain evidence="2 3">KCTC 29202</strain>
    </source>
</reference>
<dbReference type="RefSeq" id="WP_120752892.1">
    <property type="nucleotide sequence ID" value="NZ_JBFADQ010000001.1"/>
</dbReference>
<evidence type="ECO:0000313" key="3">
    <source>
        <dbReference type="Proteomes" id="UP000270343"/>
    </source>
</evidence>